<comment type="caution">
    <text evidence="2">The sequence shown here is derived from an EMBL/GenBank/DDBJ whole genome shotgun (WGS) entry which is preliminary data.</text>
</comment>
<evidence type="ECO:0000256" key="1">
    <source>
        <dbReference type="SAM" id="MobiDB-lite"/>
    </source>
</evidence>
<keyword evidence="3" id="KW-1185">Reference proteome</keyword>
<feature type="region of interest" description="Disordered" evidence="1">
    <location>
        <begin position="323"/>
        <end position="363"/>
    </location>
</feature>
<feature type="region of interest" description="Disordered" evidence="1">
    <location>
        <begin position="1"/>
        <end position="29"/>
    </location>
</feature>
<proteinExistence type="predicted"/>
<gene>
    <name evidence="2" type="ORF">F3087_40285</name>
</gene>
<feature type="compositionally biased region" description="Low complexity" evidence="1">
    <location>
        <begin position="344"/>
        <end position="356"/>
    </location>
</feature>
<feature type="compositionally biased region" description="Pro residues" evidence="1">
    <location>
        <begin position="624"/>
        <end position="636"/>
    </location>
</feature>
<protein>
    <submittedName>
        <fullName evidence="2">Uncharacterized protein</fullName>
    </submittedName>
</protein>
<feature type="region of interest" description="Disordered" evidence="1">
    <location>
        <begin position="608"/>
        <end position="642"/>
    </location>
</feature>
<feature type="compositionally biased region" description="Pro residues" evidence="1">
    <location>
        <begin position="457"/>
        <end position="493"/>
    </location>
</feature>
<feature type="region of interest" description="Disordered" evidence="1">
    <location>
        <begin position="442"/>
        <end position="496"/>
    </location>
</feature>
<dbReference type="Proteomes" id="UP000323876">
    <property type="component" value="Unassembled WGS sequence"/>
</dbReference>
<dbReference type="OrthoDB" id="4554641at2"/>
<dbReference type="RefSeq" id="WP_150407432.1">
    <property type="nucleotide sequence ID" value="NZ_VXLC01000031.1"/>
</dbReference>
<feature type="compositionally biased region" description="Polar residues" evidence="1">
    <location>
        <begin position="333"/>
        <end position="343"/>
    </location>
</feature>
<organism evidence="2 3">
    <name type="scientific">Nocardia colli</name>
    <dbReference type="NCBI Taxonomy" id="2545717"/>
    <lineage>
        <taxon>Bacteria</taxon>
        <taxon>Bacillati</taxon>
        <taxon>Actinomycetota</taxon>
        <taxon>Actinomycetes</taxon>
        <taxon>Mycobacteriales</taxon>
        <taxon>Nocardiaceae</taxon>
        <taxon>Nocardia</taxon>
    </lineage>
</organism>
<name>A0A5N0DXP6_9NOCA</name>
<dbReference type="EMBL" id="VXLC01000031">
    <property type="protein sequence ID" value="KAA8881907.1"/>
    <property type="molecule type" value="Genomic_DNA"/>
</dbReference>
<sequence>MSPSTSEERPQADAGSVNTSSLPAGQGLSVGHALRNGDYTLTLRPGPASSPGGSSATVVLSNTASGVERTVPLYGDFKGDLSHADLRLLGNGALYLVNDGPMIVARDGAPLDLVLREDGTVVATSGGSDVRMVFDNQDGRLIELPLHHPLGESAELRAAIRLGERSIDRLADPLRRGHPATAPDVRKLLVDAKLIDAKSHSIMTDAYEQRVTEINKVRATLNEGDTTVVADIAKVPDSVTRALDDIRHKVDDLNKRIDAAAIIGIHRPGVNGPFSDTYTADNKIPAYVTDGLLQSIYDTIGDVQTRVGEVKAKMEAVGQRIDKTAPAHAAGQSIGTTADGSQSLGLPTTGTEPTGLDEATGLDGANGLDGAVRGAKATEADIPALIDALHRKAEGGRGAATNANAANVNPMASMMIPVMLTQLVSTLAQTASGLFERQQDRQRELDLQNSQKQPQPETVPPAAEPAAPVPAPTTTPPTPPASVDPPLPPPVSAPPTVVDMRLGGVQQQVSSVVAQAVNKEMSNPNGSDAVAAYAGTAGEQSSWAPVSESQVHTGDVAKWQYHTGVVVMINGKLHMIVNGAVVELDPHNPPDGRHGAYGDFAGFFHPSGVDAPPKISAQVGPPGSIRPPDAPAPPPVVAAQRQ</sequence>
<dbReference type="AlphaFoldDB" id="A0A5N0DXP6"/>
<feature type="compositionally biased region" description="Basic and acidic residues" evidence="1">
    <location>
        <begin position="1"/>
        <end position="11"/>
    </location>
</feature>
<evidence type="ECO:0000313" key="2">
    <source>
        <dbReference type="EMBL" id="KAA8881907.1"/>
    </source>
</evidence>
<evidence type="ECO:0000313" key="3">
    <source>
        <dbReference type="Proteomes" id="UP000323876"/>
    </source>
</evidence>
<reference evidence="2 3" key="1">
    <citation type="submission" date="2019-09" db="EMBL/GenBank/DDBJ databases">
        <authorList>
            <person name="Wang X."/>
        </authorList>
    </citation>
    <scope>NUCLEOTIDE SEQUENCE [LARGE SCALE GENOMIC DNA]</scope>
    <source>
        <strain evidence="2 3">CICC 11023</strain>
    </source>
</reference>
<accession>A0A5N0DXP6</accession>